<feature type="domain" description="Metallo-beta-lactamase" evidence="1">
    <location>
        <begin position="15"/>
        <end position="217"/>
    </location>
</feature>
<evidence type="ECO:0000259" key="1">
    <source>
        <dbReference type="SMART" id="SM00849"/>
    </source>
</evidence>
<dbReference type="Pfam" id="PF00753">
    <property type="entry name" value="Lactamase_B"/>
    <property type="match status" value="1"/>
</dbReference>
<dbReference type="SMART" id="SM00849">
    <property type="entry name" value="Lactamase_B"/>
    <property type="match status" value="1"/>
</dbReference>
<dbReference type="SUPFAM" id="SSF56281">
    <property type="entry name" value="Metallo-hydrolase/oxidoreductase"/>
    <property type="match status" value="1"/>
</dbReference>
<accession>A0A6I6DII5</accession>
<proteinExistence type="predicted"/>
<gene>
    <name evidence="2" type="ORF">SYNTR_2239</name>
</gene>
<dbReference type="InterPro" id="IPR001279">
    <property type="entry name" value="Metallo-B-lactamas"/>
</dbReference>
<keyword evidence="3" id="KW-1185">Reference proteome</keyword>
<dbReference type="PANTHER" id="PTHR42951:SF17">
    <property type="entry name" value="METALLO-BETA-LACTAMASE DOMAIN-CONTAINING PROTEIN"/>
    <property type="match status" value="1"/>
</dbReference>
<dbReference type="Proteomes" id="UP000426444">
    <property type="component" value="Chromosome"/>
</dbReference>
<dbReference type="AlphaFoldDB" id="A0A6I6DII5"/>
<keyword evidence="2" id="KW-0378">Hydrolase</keyword>
<dbReference type="RefSeq" id="WP_156204579.1">
    <property type="nucleotide sequence ID" value="NZ_CP046457.1"/>
</dbReference>
<dbReference type="InterPro" id="IPR036866">
    <property type="entry name" value="RibonucZ/Hydroxyglut_hydro"/>
</dbReference>
<dbReference type="EMBL" id="CP046457">
    <property type="protein sequence ID" value="QGU00833.1"/>
    <property type="molecule type" value="Genomic_DNA"/>
</dbReference>
<protein>
    <submittedName>
        <fullName evidence="2">MBL-fold metallo-hydrolase superfamily</fullName>
    </submittedName>
</protein>
<evidence type="ECO:0000313" key="3">
    <source>
        <dbReference type="Proteomes" id="UP000426444"/>
    </source>
</evidence>
<dbReference type="OrthoDB" id="9802248at2"/>
<dbReference type="Gene3D" id="3.60.15.10">
    <property type="entry name" value="Ribonuclease Z/Hydroxyacylglutathione hydrolase-like"/>
    <property type="match status" value="1"/>
</dbReference>
<reference evidence="3" key="1">
    <citation type="journal article" date="2019" name="Microbiology">
        <title>Complete Genome Sequence of an Uncultured Bacterium of the Candidate Phylum Bipolaricaulota.</title>
        <authorList>
            <person name="Kadnikov V.V."/>
            <person name="Mardanov A.V."/>
            <person name="Beletsky A.V."/>
            <person name="Frank Y.A."/>
            <person name="Karnachuk O.V."/>
            <person name="Ravin N.V."/>
        </authorList>
    </citation>
    <scope>NUCLEOTIDE SEQUENCE [LARGE SCALE GENOMIC DNA]</scope>
</reference>
<dbReference type="GO" id="GO:0016787">
    <property type="term" value="F:hydrolase activity"/>
    <property type="evidence" value="ECO:0007669"/>
    <property type="project" value="UniProtKB-KW"/>
</dbReference>
<dbReference type="KEGG" id="salq:SYNTR_2239"/>
<dbReference type="PANTHER" id="PTHR42951">
    <property type="entry name" value="METALLO-BETA-LACTAMASE DOMAIN-CONTAINING"/>
    <property type="match status" value="1"/>
</dbReference>
<evidence type="ECO:0000313" key="2">
    <source>
        <dbReference type="EMBL" id="QGU00833.1"/>
    </source>
</evidence>
<name>A0A6I6DII5_9FIRM</name>
<sequence length="294" mass="32965">MKRISDNVIVLGNGFLNYYIVGNKEAAIIECGISAGVELFKKDWVQLQEKPNIKYILAMHSHFDHVCGIPSLKELFPDAKVVASEVCKKLLSKERIVKAMFQGDSITTDSYIKNELLENKPVSRDIEEINVDMIVKDGDCINLDNELTLEILETPGHSPCSISAYLANDKVMFVSDATGYKAEDGKFSPVFFQDYDTYLNTINRLKSYPTQVLGVAHGDIPTGNAVNSFYQESLKAAYEAFDTISNKLKDGYSEQELAEEMYNIYIKGALALYPKEMMLGSMHLLIKNVKAKLE</sequence>
<dbReference type="InterPro" id="IPR050855">
    <property type="entry name" value="NDM-1-like"/>
</dbReference>
<organism evidence="2 3">
    <name type="scientific">Candidatus Syntrophocurvum alkaliphilum</name>
    <dbReference type="NCBI Taxonomy" id="2293317"/>
    <lineage>
        <taxon>Bacteria</taxon>
        <taxon>Bacillati</taxon>
        <taxon>Bacillota</taxon>
        <taxon>Clostridia</taxon>
        <taxon>Eubacteriales</taxon>
        <taxon>Syntrophomonadaceae</taxon>
        <taxon>Candidatus Syntrophocurvum</taxon>
    </lineage>
</organism>